<sequence length="63" mass="7262">MIDKEKILDTPDPVCGLKINPQKAKFSSKIGEQSYYFCSGECKKKFDLDPHKYSNSNEYPLDE</sequence>
<dbReference type="SMART" id="SM00746">
    <property type="entry name" value="TRASH"/>
    <property type="match status" value="1"/>
</dbReference>
<comment type="caution">
    <text evidence="2">The sequence shown here is derived from an EMBL/GenBank/DDBJ whole genome shotgun (WGS) entry which is preliminary data.</text>
</comment>
<dbReference type="InterPro" id="IPR007029">
    <property type="entry name" value="YHS_dom"/>
</dbReference>
<evidence type="ECO:0000259" key="1">
    <source>
        <dbReference type="SMART" id="SM00746"/>
    </source>
</evidence>
<feature type="domain" description="TRASH" evidence="1">
    <location>
        <begin position="12"/>
        <end position="50"/>
    </location>
</feature>
<dbReference type="Gene3D" id="1.10.620.20">
    <property type="entry name" value="Ribonucleotide Reductase, subunit A"/>
    <property type="match status" value="1"/>
</dbReference>
<dbReference type="GO" id="GO:0016491">
    <property type="term" value="F:oxidoreductase activity"/>
    <property type="evidence" value="ECO:0007669"/>
    <property type="project" value="InterPro"/>
</dbReference>
<reference evidence="2 3" key="1">
    <citation type="journal article" date="2016" name="Nat. Commun.">
        <title>Thousands of microbial genomes shed light on interconnected biogeochemical processes in an aquifer system.</title>
        <authorList>
            <person name="Anantharaman K."/>
            <person name="Brown C.T."/>
            <person name="Hug L.A."/>
            <person name="Sharon I."/>
            <person name="Castelle C.J."/>
            <person name="Probst A.J."/>
            <person name="Thomas B.C."/>
            <person name="Singh A."/>
            <person name="Wilkins M.J."/>
            <person name="Karaoz U."/>
            <person name="Brodie E.L."/>
            <person name="Williams K.H."/>
            <person name="Hubbard S.S."/>
            <person name="Banfield J.F."/>
        </authorList>
    </citation>
    <scope>NUCLEOTIDE SEQUENCE [LARGE SCALE GENOMIC DNA]</scope>
</reference>
<dbReference type="AlphaFoldDB" id="A0A1F5Y000"/>
<dbReference type="SUPFAM" id="SSF47240">
    <property type="entry name" value="Ferritin-like"/>
    <property type="match status" value="1"/>
</dbReference>
<evidence type="ECO:0000313" key="2">
    <source>
        <dbReference type="EMBL" id="OGF93432.1"/>
    </source>
</evidence>
<dbReference type="InterPro" id="IPR011017">
    <property type="entry name" value="TRASH_dom"/>
</dbReference>
<organism evidence="2 3">
    <name type="scientific">Candidatus Giovannonibacteria bacterium RIFCSPLOWO2_12_FULL_44_15</name>
    <dbReference type="NCBI Taxonomy" id="1798364"/>
    <lineage>
        <taxon>Bacteria</taxon>
        <taxon>Candidatus Giovannoniibacteriota</taxon>
    </lineage>
</organism>
<dbReference type="InterPro" id="IPR009078">
    <property type="entry name" value="Ferritin-like_SF"/>
</dbReference>
<evidence type="ECO:0000313" key="3">
    <source>
        <dbReference type="Proteomes" id="UP000178894"/>
    </source>
</evidence>
<dbReference type="EMBL" id="MFIQ01000017">
    <property type="protein sequence ID" value="OGF93432.1"/>
    <property type="molecule type" value="Genomic_DNA"/>
</dbReference>
<accession>A0A1F5Y000</accession>
<name>A0A1F5Y000_9BACT</name>
<dbReference type="Pfam" id="PF04945">
    <property type="entry name" value="YHS"/>
    <property type="match status" value="1"/>
</dbReference>
<dbReference type="Proteomes" id="UP000178894">
    <property type="component" value="Unassembled WGS sequence"/>
</dbReference>
<dbReference type="InterPro" id="IPR012348">
    <property type="entry name" value="RNR-like"/>
</dbReference>
<dbReference type="STRING" id="1798364.A3G54_04035"/>
<proteinExistence type="predicted"/>
<protein>
    <recommendedName>
        <fullName evidence="1">TRASH domain-containing protein</fullName>
    </recommendedName>
</protein>
<gene>
    <name evidence="2" type="ORF">A3G54_04035</name>
</gene>